<sequence length="100" mass="11081">CLKHDGTLCRRRIEAVVLLSIMPTAGCEYGLGVGQPTLALVANVGRNRWTKIRFCTLPEEFCQSFSIIRRINSIRSKAVCRLALSQKEADGSFRIVSSVP</sequence>
<comment type="caution">
    <text evidence="1">The sequence shown here is derived from an EMBL/GenBank/DDBJ whole genome shotgun (WGS) entry which is preliminary data.</text>
</comment>
<reference evidence="1 2" key="1">
    <citation type="submission" date="2022-06" db="EMBL/GenBank/DDBJ databases">
        <title>Acetobacer genomes from food samples.</title>
        <authorList>
            <person name="Sombolestani A."/>
        </authorList>
    </citation>
    <scope>NUCLEOTIDE SEQUENCE [LARGE SCALE GENOMIC DNA]</scope>
    <source>
        <strain evidence="1 2">R-83285</strain>
    </source>
</reference>
<protein>
    <recommendedName>
        <fullName evidence="3">Transposase</fullName>
    </recommendedName>
</protein>
<keyword evidence="2" id="KW-1185">Reference proteome</keyword>
<name>A0ABT1F495_9PROT</name>
<dbReference type="EMBL" id="JAMYZZ010000076">
    <property type="protein sequence ID" value="MCP1260037.1"/>
    <property type="molecule type" value="Genomic_DNA"/>
</dbReference>
<dbReference type="RefSeq" id="WP_253544483.1">
    <property type="nucleotide sequence ID" value="NZ_JAMYZZ010000076.1"/>
</dbReference>
<evidence type="ECO:0008006" key="3">
    <source>
        <dbReference type="Google" id="ProtNLM"/>
    </source>
</evidence>
<evidence type="ECO:0000313" key="2">
    <source>
        <dbReference type="Proteomes" id="UP001523528"/>
    </source>
</evidence>
<feature type="non-terminal residue" evidence="1">
    <location>
        <position position="1"/>
    </location>
</feature>
<accession>A0ABT1F495</accession>
<proteinExistence type="predicted"/>
<organism evidence="1 2">
    <name type="scientific">Acetobacter lambici</name>
    <dbReference type="NCBI Taxonomy" id="1332824"/>
    <lineage>
        <taxon>Bacteria</taxon>
        <taxon>Pseudomonadati</taxon>
        <taxon>Pseudomonadota</taxon>
        <taxon>Alphaproteobacteria</taxon>
        <taxon>Acetobacterales</taxon>
        <taxon>Acetobacteraceae</taxon>
        <taxon>Acetobacter</taxon>
    </lineage>
</organism>
<gene>
    <name evidence="1" type="ORF">NKW50_15830</name>
</gene>
<dbReference type="Proteomes" id="UP001523528">
    <property type="component" value="Unassembled WGS sequence"/>
</dbReference>
<evidence type="ECO:0000313" key="1">
    <source>
        <dbReference type="EMBL" id="MCP1260037.1"/>
    </source>
</evidence>